<sequence length="60" mass="6841">MLTYVSGNNRVVVHTGGDRINQPIVTKRVIFLGNTAREFLLQVRHQLMPCFPRLCLDMGN</sequence>
<evidence type="ECO:0000313" key="1">
    <source>
        <dbReference type="EMBL" id="CNU08798.1"/>
    </source>
</evidence>
<evidence type="ECO:0000313" key="2">
    <source>
        <dbReference type="Proteomes" id="UP000041314"/>
    </source>
</evidence>
<proteinExistence type="predicted"/>
<dbReference type="Proteomes" id="UP000041314">
    <property type="component" value="Unassembled WGS sequence"/>
</dbReference>
<protein>
    <submittedName>
        <fullName evidence="1">Uncharacterized protein</fullName>
    </submittedName>
</protein>
<reference evidence="1 2" key="1">
    <citation type="submission" date="2015-03" db="EMBL/GenBank/DDBJ databases">
        <authorList>
            <consortium name="Pathogen Informatics"/>
        </authorList>
    </citation>
    <scope>NUCLEOTIDE SEQUENCE [LARGE SCALE GENOMIC DNA]</scope>
    <source>
        <strain evidence="1 2">A1104</strain>
    </source>
</reference>
<accession>A0A655CDB5</accession>
<name>A0A655CDB5_SALET</name>
<organism evidence="1 2">
    <name type="scientific">Salmonella enterica subsp. enterica serovar Bovismorbificans</name>
    <dbReference type="NCBI Taxonomy" id="58097"/>
    <lineage>
        <taxon>Bacteria</taxon>
        <taxon>Pseudomonadati</taxon>
        <taxon>Pseudomonadota</taxon>
        <taxon>Gammaproteobacteria</taxon>
        <taxon>Enterobacterales</taxon>
        <taxon>Enterobacteriaceae</taxon>
        <taxon>Salmonella</taxon>
    </lineage>
</organism>
<dbReference type="EMBL" id="CQPA01000011">
    <property type="protein sequence ID" value="CNU08798.1"/>
    <property type="molecule type" value="Genomic_DNA"/>
</dbReference>
<dbReference type="AlphaFoldDB" id="A0A655CDB5"/>
<gene>
    <name evidence="1" type="ORF">ERS008198_01871</name>
</gene>